<comment type="caution">
    <text evidence="19">The sequence shown here is derived from an EMBL/GenBank/DDBJ whole genome shotgun (WGS) entry which is preliminary data.</text>
</comment>
<dbReference type="GO" id="GO:0005886">
    <property type="term" value="C:plasma membrane"/>
    <property type="evidence" value="ECO:0007669"/>
    <property type="project" value="UniProtKB-SubCell"/>
</dbReference>
<keyword evidence="17" id="KW-0732">Signal</keyword>
<keyword evidence="10 16" id="KW-0326">Glycosidase</keyword>
<dbReference type="GO" id="GO:0004338">
    <property type="term" value="F:glucan exo-1,3-beta-glucosidase activity"/>
    <property type="evidence" value="ECO:0007669"/>
    <property type="project" value="UniProtKB-EC"/>
</dbReference>
<dbReference type="PANTHER" id="PTHR31297">
    <property type="entry name" value="GLUCAN ENDO-1,6-BETA-GLUCOSIDASE B"/>
    <property type="match status" value="1"/>
</dbReference>
<dbReference type="InterPro" id="IPR017853">
    <property type="entry name" value="GH"/>
</dbReference>
<evidence type="ECO:0000256" key="10">
    <source>
        <dbReference type="ARBA" id="ARBA00023295"/>
    </source>
</evidence>
<keyword evidence="4" id="KW-0812">Transmembrane</keyword>
<dbReference type="AlphaFoldDB" id="A0A4Z0YRZ9"/>
<keyword evidence="5 16" id="KW-0378">Hydrolase</keyword>
<dbReference type="GO" id="GO:0009986">
    <property type="term" value="C:cell surface"/>
    <property type="evidence" value="ECO:0007669"/>
    <property type="project" value="TreeGrafter"/>
</dbReference>
<evidence type="ECO:0000256" key="4">
    <source>
        <dbReference type="ARBA" id="ARBA00022692"/>
    </source>
</evidence>
<feature type="chain" id="PRO_5021254802" description="glucan 1,3-beta-glucosidase" evidence="17">
    <location>
        <begin position="21"/>
        <end position="414"/>
    </location>
</feature>
<comment type="catalytic activity">
    <reaction evidence="12">
        <text>Successive hydrolysis of beta-D-glucose units from the non-reducing ends of (1-&gt;3)-beta-D-glucans, releasing alpha-glucose.</text>
        <dbReference type="EC" id="3.2.1.58"/>
    </reaction>
</comment>
<dbReference type="GO" id="GO:0009251">
    <property type="term" value="P:glucan catabolic process"/>
    <property type="evidence" value="ECO:0007669"/>
    <property type="project" value="TreeGrafter"/>
</dbReference>
<dbReference type="OrthoDB" id="1887033at2759"/>
<keyword evidence="9" id="KW-0325">Glycoprotein</keyword>
<evidence type="ECO:0000256" key="6">
    <source>
        <dbReference type="ARBA" id="ARBA00022968"/>
    </source>
</evidence>
<dbReference type="InterPro" id="IPR050386">
    <property type="entry name" value="Glycosyl_hydrolase_5"/>
</dbReference>
<dbReference type="GO" id="GO:0071555">
    <property type="term" value="P:cell wall organization"/>
    <property type="evidence" value="ECO:0007669"/>
    <property type="project" value="UniProtKB-KW"/>
</dbReference>
<evidence type="ECO:0000256" key="16">
    <source>
        <dbReference type="RuleBase" id="RU361153"/>
    </source>
</evidence>
<evidence type="ECO:0000256" key="1">
    <source>
        <dbReference type="ARBA" id="ARBA00004401"/>
    </source>
</evidence>
<evidence type="ECO:0000256" key="17">
    <source>
        <dbReference type="SAM" id="SignalP"/>
    </source>
</evidence>
<keyword evidence="3" id="KW-1003">Cell membrane</keyword>
<dbReference type="Pfam" id="PF00150">
    <property type="entry name" value="Cellulase"/>
    <property type="match status" value="1"/>
</dbReference>
<evidence type="ECO:0000259" key="18">
    <source>
        <dbReference type="Pfam" id="PF00150"/>
    </source>
</evidence>
<evidence type="ECO:0000256" key="15">
    <source>
        <dbReference type="ARBA" id="ARBA00041260"/>
    </source>
</evidence>
<sequence>MLFHYSAALCLTLTTGSMVAATFDKYTVLATKDNPSVSRRWLLDGDKIRGVNLGSLFIIEEWFAKDEWASMGCKGYYDEWSCVEALGQEAADAAWDTHWKSWITESDITKIASYGLNTIRIPVGFWIKEDLIQSDEYYPRGGLKHLDRLVGWASDAGLYVIMDLHGAPGSQSPSEEFTGHSTANPGFFTDANYERANKFLEWMTERIHTKDAYRTVGMLEVINEPIKRRVNATDADDMLERFYPAAWDRIRDRESKLGVAKEDRLHIQYMGSNWGSGHPETYLNDTTFLYFDDHVYWKFDTRSGTNKTSYINATCSLYRPEADVVVGEFSLSVAGDLQNNDEFGIQGHPENIAWYTRYFAAQVSIYEKSGGWVFWSWKCNWINQFNDWRWCYKTAVEAGAIPEDASRAASLSPC</sequence>
<evidence type="ECO:0000256" key="5">
    <source>
        <dbReference type="ARBA" id="ARBA00022801"/>
    </source>
</evidence>
<dbReference type="PANTHER" id="PTHR31297:SF34">
    <property type="entry name" value="GLUCAN 1,3-BETA-GLUCOSIDASE 2"/>
    <property type="match status" value="1"/>
</dbReference>
<dbReference type="InterPro" id="IPR001547">
    <property type="entry name" value="Glyco_hydro_5"/>
</dbReference>
<feature type="signal peptide" evidence="17">
    <location>
        <begin position="1"/>
        <end position="20"/>
    </location>
</feature>
<comment type="function">
    <text evidence="13">Glucosidase involved in the degradation of cellulosic biomass. Active on lichenan.</text>
</comment>
<comment type="subcellular location">
    <subcellularLocation>
        <location evidence="1">Cell membrane</location>
        <topology evidence="1">Single-pass type II membrane protein</topology>
    </subcellularLocation>
</comment>
<evidence type="ECO:0000256" key="12">
    <source>
        <dbReference type="ARBA" id="ARBA00036824"/>
    </source>
</evidence>
<dbReference type="EMBL" id="SKBN01000148">
    <property type="protein sequence ID" value="TGJ81915.1"/>
    <property type="molecule type" value="Genomic_DNA"/>
</dbReference>
<evidence type="ECO:0000256" key="8">
    <source>
        <dbReference type="ARBA" id="ARBA00023136"/>
    </source>
</evidence>
<keyword evidence="8" id="KW-0472">Membrane</keyword>
<evidence type="ECO:0000313" key="20">
    <source>
        <dbReference type="Proteomes" id="UP000297716"/>
    </source>
</evidence>
<keyword evidence="7" id="KW-1133">Transmembrane helix</keyword>
<feature type="domain" description="Glycoside hydrolase family 5" evidence="18">
    <location>
        <begin position="90"/>
        <end position="378"/>
    </location>
</feature>
<keyword evidence="20" id="KW-1185">Reference proteome</keyword>
<evidence type="ECO:0000256" key="2">
    <source>
        <dbReference type="ARBA" id="ARBA00005641"/>
    </source>
</evidence>
<evidence type="ECO:0000313" key="19">
    <source>
        <dbReference type="EMBL" id="TGJ81915.1"/>
    </source>
</evidence>
<evidence type="ECO:0000256" key="7">
    <source>
        <dbReference type="ARBA" id="ARBA00022989"/>
    </source>
</evidence>
<organism evidence="19 20">
    <name type="scientific">Xylaria hypoxylon</name>
    <dbReference type="NCBI Taxonomy" id="37992"/>
    <lineage>
        <taxon>Eukaryota</taxon>
        <taxon>Fungi</taxon>
        <taxon>Dikarya</taxon>
        <taxon>Ascomycota</taxon>
        <taxon>Pezizomycotina</taxon>
        <taxon>Sordariomycetes</taxon>
        <taxon>Xylariomycetidae</taxon>
        <taxon>Xylariales</taxon>
        <taxon>Xylariaceae</taxon>
        <taxon>Xylaria</taxon>
    </lineage>
</organism>
<dbReference type="EC" id="3.2.1.58" evidence="14"/>
<evidence type="ECO:0000256" key="13">
    <source>
        <dbReference type="ARBA" id="ARBA00037126"/>
    </source>
</evidence>
<protein>
    <recommendedName>
        <fullName evidence="14">glucan 1,3-beta-glucosidase</fullName>
        <ecNumber evidence="14">3.2.1.58</ecNumber>
    </recommendedName>
    <alternativeName>
        <fullName evidence="15">Exo-1,3-beta-glucanase D</fullName>
    </alternativeName>
</protein>
<keyword evidence="11" id="KW-0961">Cell wall biogenesis/degradation</keyword>
<dbReference type="GO" id="GO:0005576">
    <property type="term" value="C:extracellular region"/>
    <property type="evidence" value="ECO:0007669"/>
    <property type="project" value="TreeGrafter"/>
</dbReference>
<evidence type="ECO:0000256" key="3">
    <source>
        <dbReference type="ARBA" id="ARBA00022475"/>
    </source>
</evidence>
<comment type="similarity">
    <text evidence="2 16">Belongs to the glycosyl hydrolase 5 (cellulase A) family.</text>
</comment>
<dbReference type="SUPFAM" id="SSF51445">
    <property type="entry name" value="(Trans)glycosidases"/>
    <property type="match status" value="1"/>
</dbReference>
<keyword evidence="6" id="KW-0735">Signal-anchor</keyword>
<gene>
    <name evidence="19" type="ORF">E0Z10_g6839</name>
</gene>
<evidence type="ECO:0000256" key="14">
    <source>
        <dbReference type="ARBA" id="ARBA00038929"/>
    </source>
</evidence>
<dbReference type="Gene3D" id="3.20.20.80">
    <property type="entry name" value="Glycosidases"/>
    <property type="match status" value="1"/>
</dbReference>
<accession>A0A4Z0YRZ9</accession>
<name>A0A4Z0YRZ9_9PEZI</name>
<evidence type="ECO:0000256" key="11">
    <source>
        <dbReference type="ARBA" id="ARBA00023316"/>
    </source>
</evidence>
<proteinExistence type="inferred from homology"/>
<dbReference type="STRING" id="37992.A0A4Z0YRZ9"/>
<evidence type="ECO:0000256" key="9">
    <source>
        <dbReference type="ARBA" id="ARBA00023180"/>
    </source>
</evidence>
<dbReference type="Proteomes" id="UP000297716">
    <property type="component" value="Unassembled WGS sequence"/>
</dbReference>
<reference evidence="19 20" key="1">
    <citation type="submission" date="2019-03" db="EMBL/GenBank/DDBJ databases">
        <title>Draft genome sequence of Xylaria hypoxylon DSM 108379, a ubiquitous saprotrophic-parasitic fungi on hardwood.</title>
        <authorList>
            <person name="Buettner E."/>
            <person name="Leonhardt S."/>
            <person name="Gebauer A.M."/>
            <person name="Liers C."/>
            <person name="Hofrichter M."/>
            <person name="Kellner H."/>
        </authorList>
    </citation>
    <scope>NUCLEOTIDE SEQUENCE [LARGE SCALE GENOMIC DNA]</scope>
    <source>
        <strain evidence="19 20">DSM 108379</strain>
    </source>
</reference>